<reference evidence="1 2" key="1">
    <citation type="submission" date="2017-03" db="EMBL/GenBank/DDBJ databases">
        <title>An alternative strategy for trypanosome survival in the mammalian bloodstream revealed through genome and transcriptome analysis of the ubiquitous bovine parasite Trypanosoma (Megatrypanum) theileri.</title>
        <authorList>
            <person name="Kelly S."/>
            <person name="Ivens A."/>
            <person name="Mott A."/>
            <person name="O'Neill E."/>
            <person name="Emms D."/>
            <person name="Macleod O."/>
            <person name="Voorheis P."/>
            <person name="Matthews J."/>
            <person name="Matthews K."/>
            <person name="Carrington M."/>
        </authorList>
    </citation>
    <scope>NUCLEOTIDE SEQUENCE [LARGE SCALE GENOMIC DNA]</scope>
    <source>
        <strain evidence="1">Edinburgh</strain>
    </source>
</reference>
<sequence>MPYYPTGKDRDSYISGIRPGCRFGALHDVNKRRDNLPEHVFATIRDQVINEERVRLVDEESRALVRLQLASGQHGKRMAGGATGDEQREMKRMENIESISARYRALLELYSQEMEQWKAELALRGLTVQM</sequence>
<organism evidence="1 2">
    <name type="scientific">Trypanosoma theileri</name>
    <dbReference type="NCBI Taxonomy" id="67003"/>
    <lineage>
        <taxon>Eukaryota</taxon>
        <taxon>Discoba</taxon>
        <taxon>Euglenozoa</taxon>
        <taxon>Kinetoplastea</taxon>
        <taxon>Metakinetoplastina</taxon>
        <taxon>Trypanosomatida</taxon>
        <taxon>Trypanosomatidae</taxon>
        <taxon>Trypanosoma</taxon>
    </lineage>
</organism>
<keyword evidence="2" id="KW-1185">Reference proteome</keyword>
<gene>
    <name evidence="1" type="ORF">TM35_000011840</name>
</gene>
<proteinExistence type="predicted"/>
<dbReference type="RefSeq" id="XP_028887373.1">
    <property type="nucleotide sequence ID" value="XM_029020865.1"/>
</dbReference>
<comment type="caution">
    <text evidence="1">The sequence shown here is derived from an EMBL/GenBank/DDBJ whole genome shotgun (WGS) entry which is preliminary data.</text>
</comment>
<name>A0A1X0P8N0_9TRYP</name>
<accession>A0A1X0P8N0</accession>
<evidence type="ECO:0000313" key="1">
    <source>
        <dbReference type="EMBL" id="ORC93307.1"/>
    </source>
</evidence>
<dbReference type="VEuPathDB" id="TriTrypDB:TM35_000011840"/>
<dbReference type="GeneID" id="39980645"/>
<dbReference type="Proteomes" id="UP000192257">
    <property type="component" value="Unassembled WGS sequence"/>
</dbReference>
<dbReference type="AlphaFoldDB" id="A0A1X0P8N0"/>
<dbReference type="OrthoDB" id="277671at2759"/>
<protein>
    <submittedName>
        <fullName evidence="1">Uncharacterized protein</fullName>
    </submittedName>
</protein>
<dbReference type="EMBL" id="NBCO01000001">
    <property type="protein sequence ID" value="ORC93307.1"/>
    <property type="molecule type" value="Genomic_DNA"/>
</dbReference>
<evidence type="ECO:0000313" key="2">
    <source>
        <dbReference type="Proteomes" id="UP000192257"/>
    </source>
</evidence>